<gene>
    <name evidence="2" type="ORF">HHL09_16175</name>
</gene>
<dbReference type="RefSeq" id="WP_169455660.1">
    <property type="nucleotide sequence ID" value="NZ_CP051774.1"/>
</dbReference>
<dbReference type="KEGG" id="luo:HHL09_16175"/>
<keyword evidence="1" id="KW-1133">Transmembrane helix</keyword>
<feature type="transmembrane region" description="Helical" evidence="1">
    <location>
        <begin position="75"/>
        <end position="100"/>
    </location>
</feature>
<keyword evidence="1" id="KW-0812">Transmembrane</keyword>
<reference evidence="2 3" key="1">
    <citation type="submission" date="2020-04" db="EMBL/GenBank/DDBJ databases">
        <title>Luteolibacter sp. G-1-1-1 isolated from soil.</title>
        <authorList>
            <person name="Dahal R.H."/>
        </authorList>
    </citation>
    <scope>NUCLEOTIDE SEQUENCE [LARGE SCALE GENOMIC DNA]</scope>
    <source>
        <strain evidence="2 3">G-1-1-1</strain>
    </source>
</reference>
<organism evidence="2 3">
    <name type="scientific">Luteolibacter luteus</name>
    <dbReference type="NCBI Taxonomy" id="2728835"/>
    <lineage>
        <taxon>Bacteria</taxon>
        <taxon>Pseudomonadati</taxon>
        <taxon>Verrucomicrobiota</taxon>
        <taxon>Verrucomicrobiia</taxon>
        <taxon>Verrucomicrobiales</taxon>
        <taxon>Verrucomicrobiaceae</taxon>
        <taxon>Luteolibacter</taxon>
    </lineage>
</organism>
<evidence type="ECO:0000256" key="1">
    <source>
        <dbReference type="SAM" id="Phobius"/>
    </source>
</evidence>
<evidence type="ECO:0000313" key="3">
    <source>
        <dbReference type="Proteomes" id="UP000501812"/>
    </source>
</evidence>
<proteinExistence type="predicted"/>
<dbReference type="Proteomes" id="UP000501812">
    <property type="component" value="Chromosome"/>
</dbReference>
<name>A0A858RM46_9BACT</name>
<feature type="transmembrane region" description="Helical" evidence="1">
    <location>
        <begin position="28"/>
        <end position="48"/>
    </location>
</feature>
<dbReference type="EMBL" id="CP051774">
    <property type="protein sequence ID" value="QJE97260.1"/>
    <property type="molecule type" value="Genomic_DNA"/>
</dbReference>
<protein>
    <submittedName>
        <fullName evidence="2">Uncharacterized protein</fullName>
    </submittedName>
</protein>
<evidence type="ECO:0000313" key="2">
    <source>
        <dbReference type="EMBL" id="QJE97260.1"/>
    </source>
</evidence>
<sequence>MDQTRNLGPGAGALPPPLPHQGARQDYGWIWISAGLFLLQLFILLLNVEAMDKAAAPSGSGHAIAKTTTVSLEDIPILLIVGFFGSLPALGGAFIAAYWGKGPLRVILSLSGIALWFLQSGWPYLR</sequence>
<accession>A0A858RM46</accession>
<keyword evidence="3" id="KW-1185">Reference proteome</keyword>
<dbReference type="AlphaFoldDB" id="A0A858RM46"/>
<keyword evidence="1" id="KW-0472">Membrane</keyword>
<feature type="transmembrane region" description="Helical" evidence="1">
    <location>
        <begin position="106"/>
        <end position="125"/>
    </location>
</feature>